<evidence type="ECO:0008006" key="3">
    <source>
        <dbReference type="Google" id="ProtNLM"/>
    </source>
</evidence>
<protein>
    <recommendedName>
        <fullName evidence="3">Integrase catalytic domain-containing protein</fullName>
    </recommendedName>
</protein>
<dbReference type="InterPro" id="IPR012337">
    <property type="entry name" value="RNaseH-like_sf"/>
</dbReference>
<evidence type="ECO:0000313" key="2">
    <source>
        <dbReference type="Proteomes" id="UP000469452"/>
    </source>
</evidence>
<proteinExistence type="predicted"/>
<dbReference type="SUPFAM" id="SSF53098">
    <property type="entry name" value="Ribonuclease H-like"/>
    <property type="match status" value="1"/>
</dbReference>
<dbReference type="GO" id="GO:0003676">
    <property type="term" value="F:nucleic acid binding"/>
    <property type="evidence" value="ECO:0007669"/>
    <property type="project" value="InterPro"/>
</dbReference>
<gene>
    <name evidence="1" type="ORF">AaE_005489</name>
</gene>
<name>A0A6A5AMC4_APHAT</name>
<feature type="non-terminal residue" evidence="1">
    <location>
        <position position="136"/>
    </location>
</feature>
<dbReference type="Gene3D" id="3.30.420.10">
    <property type="entry name" value="Ribonuclease H-like superfamily/Ribonuclease H"/>
    <property type="match status" value="1"/>
</dbReference>
<dbReference type="AlphaFoldDB" id="A0A6A5AMC4"/>
<reference evidence="1 2" key="1">
    <citation type="submission" date="2019-06" db="EMBL/GenBank/DDBJ databases">
        <title>Genomics analysis of Aphanomyces spp. identifies a new class of oomycete effector associated with host adaptation.</title>
        <authorList>
            <person name="Gaulin E."/>
        </authorList>
    </citation>
    <scope>NUCLEOTIDE SEQUENCE [LARGE SCALE GENOMIC DNA]</scope>
    <source>
        <strain evidence="1 2">E</strain>
    </source>
</reference>
<organism evidence="1 2">
    <name type="scientific">Aphanomyces astaci</name>
    <name type="common">Crayfish plague agent</name>
    <dbReference type="NCBI Taxonomy" id="112090"/>
    <lineage>
        <taxon>Eukaryota</taxon>
        <taxon>Sar</taxon>
        <taxon>Stramenopiles</taxon>
        <taxon>Oomycota</taxon>
        <taxon>Saprolegniomycetes</taxon>
        <taxon>Saprolegniales</taxon>
        <taxon>Verrucalvaceae</taxon>
        <taxon>Aphanomyces</taxon>
    </lineage>
</organism>
<comment type="caution">
    <text evidence="1">The sequence shown here is derived from an EMBL/GenBank/DDBJ whole genome shotgun (WGS) entry which is preliminary data.</text>
</comment>
<evidence type="ECO:0000313" key="1">
    <source>
        <dbReference type="EMBL" id="KAF0754023.1"/>
    </source>
</evidence>
<sequence length="136" mass="14721">MEWFGLFGVVKTWVSDCVSHFKNELINTMGRMFGVNHHFVTPHCPWANGTVERDAPAPHGVAYGVTASPIGPEQQPSDRLGGIAPTTAFTGLPATPPLSGLVHPEEARETTIDWVKTETTCHITGLAEALCTMHKT</sequence>
<accession>A0A6A5AMC4</accession>
<dbReference type="Proteomes" id="UP000469452">
    <property type="component" value="Unassembled WGS sequence"/>
</dbReference>
<dbReference type="EMBL" id="VJMI01011004">
    <property type="protein sequence ID" value="KAF0754023.1"/>
    <property type="molecule type" value="Genomic_DNA"/>
</dbReference>
<dbReference type="InterPro" id="IPR036397">
    <property type="entry name" value="RNaseH_sf"/>
</dbReference>